<reference evidence="14" key="1">
    <citation type="submission" date="2016-10" db="EMBL/GenBank/DDBJ databases">
        <authorList>
            <person name="Varghese N."/>
            <person name="Submissions S."/>
        </authorList>
    </citation>
    <scope>NUCLEOTIDE SEQUENCE [LARGE SCALE GENOMIC DNA]</scope>
    <source>
        <strain evidence="14">CGMCC 1.9127</strain>
    </source>
</reference>
<dbReference type="EC" id="2.3.1.51" evidence="5 9"/>
<keyword evidence="14" id="KW-1185">Reference proteome</keyword>
<organism evidence="13 14">
    <name type="scientific">Colwellia chukchiensis</name>
    <dbReference type="NCBI Taxonomy" id="641665"/>
    <lineage>
        <taxon>Bacteria</taxon>
        <taxon>Pseudomonadati</taxon>
        <taxon>Pseudomonadota</taxon>
        <taxon>Gammaproteobacteria</taxon>
        <taxon>Alteromonadales</taxon>
        <taxon>Colwelliaceae</taxon>
        <taxon>Colwellia</taxon>
    </lineage>
</organism>
<dbReference type="Proteomes" id="UP000199297">
    <property type="component" value="Unassembled WGS sequence"/>
</dbReference>
<evidence type="ECO:0000256" key="5">
    <source>
        <dbReference type="ARBA" id="ARBA00013211"/>
    </source>
</evidence>
<keyword evidence="11" id="KW-0812">Transmembrane</keyword>
<dbReference type="EMBL" id="FOBI01000001">
    <property type="protein sequence ID" value="SEK55739.1"/>
    <property type="molecule type" value="Genomic_DNA"/>
</dbReference>
<comment type="domain">
    <text evidence="9">The HXXXXD motif is essential for acyltransferase activity and may constitute the binding site for the phosphate moiety of the glycerol-3-phosphate.</text>
</comment>
<keyword evidence="9" id="KW-1208">Phospholipid metabolism</keyword>
<keyword evidence="9" id="KW-0443">Lipid metabolism</keyword>
<evidence type="ECO:0000256" key="10">
    <source>
        <dbReference type="SAM" id="MobiDB-lite"/>
    </source>
</evidence>
<evidence type="ECO:0000256" key="4">
    <source>
        <dbReference type="ARBA" id="ARBA00008655"/>
    </source>
</evidence>
<dbReference type="GO" id="GO:0006654">
    <property type="term" value="P:phosphatidic acid biosynthetic process"/>
    <property type="evidence" value="ECO:0007669"/>
    <property type="project" value="TreeGrafter"/>
</dbReference>
<keyword evidence="8 9" id="KW-0012">Acyltransferase</keyword>
<feature type="region of interest" description="Disordered" evidence="10">
    <location>
        <begin position="233"/>
        <end position="257"/>
    </location>
</feature>
<comment type="catalytic activity">
    <reaction evidence="1 9">
        <text>a 1-acyl-sn-glycero-3-phosphate + an acyl-CoA = a 1,2-diacyl-sn-glycero-3-phosphate + CoA</text>
        <dbReference type="Rhea" id="RHEA:19709"/>
        <dbReference type="ChEBI" id="CHEBI:57287"/>
        <dbReference type="ChEBI" id="CHEBI:57970"/>
        <dbReference type="ChEBI" id="CHEBI:58342"/>
        <dbReference type="ChEBI" id="CHEBI:58608"/>
        <dbReference type="EC" id="2.3.1.51"/>
    </reaction>
</comment>
<evidence type="ECO:0000259" key="12">
    <source>
        <dbReference type="SMART" id="SM00563"/>
    </source>
</evidence>
<accession>A0A1H7HZT7</accession>
<evidence type="ECO:0000256" key="6">
    <source>
        <dbReference type="ARBA" id="ARBA00016139"/>
    </source>
</evidence>
<dbReference type="PANTHER" id="PTHR10434:SF11">
    <property type="entry name" value="1-ACYL-SN-GLYCEROL-3-PHOSPHATE ACYLTRANSFERASE"/>
    <property type="match status" value="1"/>
</dbReference>
<evidence type="ECO:0000313" key="14">
    <source>
        <dbReference type="Proteomes" id="UP000199297"/>
    </source>
</evidence>
<evidence type="ECO:0000256" key="8">
    <source>
        <dbReference type="ARBA" id="ARBA00023315"/>
    </source>
</evidence>
<proteinExistence type="inferred from homology"/>
<dbReference type="InterPro" id="IPR002123">
    <property type="entry name" value="Plipid/glycerol_acylTrfase"/>
</dbReference>
<dbReference type="GO" id="GO:0003841">
    <property type="term" value="F:1-acylglycerol-3-phosphate O-acyltransferase activity"/>
    <property type="evidence" value="ECO:0007669"/>
    <property type="project" value="UniProtKB-UniRule"/>
</dbReference>
<evidence type="ECO:0000256" key="9">
    <source>
        <dbReference type="RuleBase" id="RU361267"/>
    </source>
</evidence>
<evidence type="ECO:0000256" key="11">
    <source>
        <dbReference type="SAM" id="Phobius"/>
    </source>
</evidence>
<keyword evidence="11" id="KW-0472">Membrane</keyword>
<keyword evidence="11" id="KW-1133">Transmembrane helix</keyword>
<keyword evidence="9" id="KW-0594">Phospholipid biosynthesis</keyword>
<name>A0A1H7HZT7_9GAMM</name>
<feature type="compositionally biased region" description="Basic and acidic residues" evidence="10">
    <location>
        <begin position="236"/>
        <end position="257"/>
    </location>
</feature>
<comment type="pathway">
    <text evidence="3">Lipid metabolism.</text>
</comment>
<dbReference type="GO" id="GO:0016024">
    <property type="term" value="P:CDP-diacylglycerol biosynthetic process"/>
    <property type="evidence" value="ECO:0007669"/>
    <property type="project" value="UniProtKB-UniPathway"/>
</dbReference>
<feature type="domain" description="Phospholipid/glycerol acyltransferase" evidence="12">
    <location>
        <begin position="67"/>
        <end position="182"/>
    </location>
</feature>
<evidence type="ECO:0000256" key="2">
    <source>
        <dbReference type="ARBA" id="ARBA00004728"/>
    </source>
</evidence>
<dbReference type="CDD" id="cd07989">
    <property type="entry name" value="LPLAT_AGPAT-like"/>
    <property type="match status" value="1"/>
</dbReference>
<dbReference type="SUPFAM" id="SSF69593">
    <property type="entry name" value="Glycerol-3-phosphate (1)-acyltransferase"/>
    <property type="match status" value="1"/>
</dbReference>
<comment type="pathway">
    <text evidence="2">Phospholipid metabolism; CDP-diacylglycerol biosynthesis; CDP-diacylglycerol from sn-glycerol 3-phosphate: step 2/3.</text>
</comment>
<dbReference type="UniPathway" id="UPA00557">
    <property type="reaction ID" value="UER00613"/>
</dbReference>
<evidence type="ECO:0000256" key="7">
    <source>
        <dbReference type="ARBA" id="ARBA00022679"/>
    </source>
</evidence>
<dbReference type="AlphaFoldDB" id="A0A1H7HZT7"/>
<sequence>MLAVIRIILMTLIIIVVSICSCLFCLLRPFHRDNVHHTAKYMGKVAKVLGLDVEVRIPEVSKDIGPVVYICNHQNSYDIFTVSNAVQPGTVSVGKKSLKWIPFFGQMYWLTGNILIDRKNKNKAMNTIALTAKKIREKKLSVWLFPEGTRSYGRGLLPFKTGAFRTAAQAEVPIVPICASSTHKTIDLNRWNNGKMIIEFLAPVALSSADKDKIRQITNQTHAEMQAKIAQLNQEVGHKLPSEDDNKSSKKQASEIK</sequence>
<dbReference type="PANTHER" id="PTHR10434">
    <property type="entry name" value="1-ACYL-SN-GLYCEROL-3-PHOSPHATE ACYLTRANSFERASE"/>
    <property type="match status" value="1"/>
</dbReference>
<comment type="similarity">
    <text evidence="4 9">Belongs to the 1-acyl-sn-glycerol-3-phosphate acyltransferase family.</text>
</comment>
<dbReference type="SMART" id="SM00563">
    <property type="entry name" value="PlsC"/>
    <property type="match status" value="1"/>
</dbReference>
<evidence type="ECO:0000256" key="3">
    <source>
        <dbReference type="ARBA" id="ARBA00005189"/>
    </source>
</evidence>
<dbReference type="Pfam" id="PF01553">
    <property type="entry name" value="Acyltransferase"/>
    <property type="match status" value="1"/>
</dbReference>
<protein>
    <recommendedName>
        <fullName evidence="6 9">1-acyl-sn-glycerol-3-phosphate acyltransferase</fullName>
        <ecNumber evidence="5 9">2.3.1.51</ecNumber>
    </recommendedName>
</protein>
<keyword evidence="7 9" id="KW-0808">Transferase</keyword>
<dbReference type="GO" id="GO:0005886">
    <property type="term" value="C:plasma membrane"/>
    <property type="evidence" value="ECO:0007669"/>
    <property type="project" value="TreeGrafter"/>
</dbReference>
<dbReference type="PROSITE" id="PS51257">
    <property type="entry name" value="PROKAR_LIPOPROTEIN"/>
    <property type="match status" value="1"/>
</dbReference>
<dbReference type="NCBIfam" id="TIGR00530">
    <property type="entry name" value="AGP_acyltrn"/>
    <property type="match status" value="1"/>
</dbReference>
<evidence type="ECO:0000256" key="1">
    <source>
        <dbReference type="ARBA" id="ARBA00001141"/>
    </source>
</evidence>
<feature type="transmembrane region" description="Helical" evidence="11">
    <location>
        <begin position="6"/>
        <end position="27"/>
    </location>
</feature>
<dbReference type="OrthoDB" id="5290997at2"/>
<keyword evidence="9" id="KW-0444">Lipid biosynthesis</keyword>
<gene>
    <name evidence="13" type="ORF">SAMN05216262_101657</name>
</gene>
<evidence type="ECO:0000313" key="13">
    <source>
        <dbReference type="EMBL" id="SEK55739.1"/>
    </source>
</evidence>
<dbReference type="STRING" id="641665.GCA_002104455_00049"/>
<dbReference type="InterPro" id="IPR004552">
    <property type="entry name" value="AGP_acyltrans"/>
</dbReference>